<dbReference type="CDD" id="cd03809">
    <property type="entry name" value="GT4_MtfB-like"/>
    <property type="match status" value="1"/>
</dbReference>
<dbReference type="OrthoDB" id="9790710at2"/>
<dbReference type="PANTHER" id="PTHR46401:SF2">
    <property type="entry name" value="GLYCOSYLTRANSFERASE WBBK-RELATED"/>
    <property type="match status" value="1"/>
</dbReference>
<keyword evidence="1 3" id="KW-0808">Transferase</keyword>
<dbReference type="PANTHER" id="PTHR46401">
    <property type="entry name" value="GLYCOSYLTRANSFERASE WBBK-RELATED"/>
    <property type="match status" value="1"/>
</dbReference>
<evidence type="ECO:0000259" key="2">
    <source>
        <dbReference type="Pfam" id="PF00534"/>
    </source>
</evidence>
<dbReference type="EMBL" id="FOTQ01000015">
    <property type="protein sequence ID" value="SFM74001.1"/>
    <property type="molecule type" value="Genomic_DNA"/>
</dbReference>
<evidence type="ECO:0000256" key="1">
    <source>
        <dbReference type="ARBA" id="ARBA00022679"/>
    </source>
</evidence>
<gene>
    <name evidence="3" type="ORF">SAMN04488042_1152</name>
</gene>
<reference evidence="3 4" key="1">
    <citation type="submission" date="2016-10" db="EMBL/GenBank/DDBJ databases">
        <authorList>
            <person name="de Groot N.N."/>
        </authorList>
    </citation>
    <scope>NUCLEOTIDE SEQUENCE [LARGE SCALE GENOMIC DNA]</scope>
    <source>
        <strain evidence="3 4">DSM 15283</strain>
    </source>
</reference>
<proteinExistence type="predicted"/>
<name>A0A1I4TBK5_9RHOB</name>
<dbReference type="InterPro" id="IPR001296">
    <property type="entry name" value="Glyco_trans_1"/>
</dbReference>
<dbReference type="RefSeq" id="WP_093096896.1">
    <property type="nucleotide sequence ID" value="NZ_FOTQ01000015.1"/>
</dbReference>
<dbReference type="AlphaFoldDB" id="A0A1I4TBK5"/>
<protein>
    <submittedName>
        <fullName evidence="3">Glycosyltransferase involved in cell wall bisynthesis</fullName>
    </submittedName>
</protein>
<dbReference type="Proteomes" id="UP000199144">
    <property type="component" value="Unassembled WGS sequence"/>
</dbReference>
<organism evidence="3 4">
    <name type="scientific">Shimia aestuarii</name>
    <dbReference type="NCBI Taxonomy" id="254406"/>
    <lineage>
        <taxon>Bacteria</taxon>
        <taxon>Pseudomonadati</taxon>
        <taxon>Pseudomonadota</taxon>
        <taxon>Alphaproteobacteria</taxon>
        <taxon>Rhodobacterales</taxon>
        <taxon>Roseobacteraceae</taxon>
    </lineage>
</organism>
<sequence length="423" mass="47053">MPGDGTKTAITTSNPPARLLELTRALSVFGGRPSGVDRVCLAYLKALSNAPAPCFGLARTRLGYVLLDPDGVRGVLTRLEGRVPWGEADLVARLLRRNGDYRRQTEADLRRLCIARCPASGLARMLRRHLPAGSVYLNVDQANFSQSKLQAIKSVRDAKVTLFLHDAIPLDYPEYQTPQSVLRFRDYLSAAQSEADLILTNSDASVQALRRHISQLGSVPPIQVAHLGVEVDFFQNEDNLEVPAFDRPYMICLGTIEPRKNVGQLLDIWERFAAKYPEERIPHLVICGRRGWMMEAFFERLEASPLSGRVVHEFNDLNDTQVFALLRGAAGMVFPSLSEGFGLPPVEAASLGVPVICNDLPVLREILHDYPIYAAVTDSYSWEKAIMSLAWERPASEGPDGQTGKRYFPPTWEAHFNTVLRVT</sequence>
<dbReference type="SUPFAM" id="SSF53756">
    <property type="entry name" value="UDP-Glycosyltransferase/glycogen phosphorylase"/>
    <property type="match status" value="1"/>
</dbReference>
<dbReference type="GO" id="GO:0016757">
    <property type="term" value="F:glycosyltransferase activity"/>
    <property type="evidence" value="ECO:0007669"/>
    <property type="project" value="InterPro"/>
</dbReference>
<feature type="domain" description="Glycosyl transferase family 1" evidence="2">
    <location>
        <begin position="246"/>
        <end position="384"/>
    </location>
</feature>
<accession>A0A1I4TBK5</accession>
<evidence type="ECO:0000313" key="4">
    <source>
        <dbReference type="Proteomes" id="UP000199144"/>
    </source>
</evidence>
<dbReference type="Gene3D" id="3.40.50.2000">
    <property type="entry name" value="Glycogen Phosphorylase B"/>
    <property type="match status" value="1"/>
</dbReference>
<dbReference type="STRING" id="254406.SAMN04488042_1152"/>
<keyword evidence="4" id="KW-1185">Reference proteome</keyword>
<evidence type="ECO:0000313" key="3">
    <source>
        <dbReference type="EMBL" id="SFM74001.1"/>
    </source>
</evidence>
<dbReference type="Pfam" id="PF00534">
    <property type="entry name" value="Glycos_transf_1"/>
    <property type="match status" value="1"/>
</dbReference>